<evidence type="ECO:0000256" key="3">
    <source>
        <dbReference type="ARBA" id="ARBA00022723"/>
    </source>
</evidence>
<keyword evidence="2" id="KW-0645">Protease</keyword>
<dbReference type="PANTHER" id="PTHR47466">
    <property type="match status" value="1"/>
</dbReference>
<evidence type="ECO:0000256" key="5">
    <source>
        <dbReference type="ARBA" id="ARBA00022801"/>
    </source>
</evidence>
<evidence type="ECO:0000313" key="11">
    <source>
        <dbReference type="EMBL" id="BCY28276.1"/>
    </source>
</evidence>
<dbReference type="Proteomes" id="UP000825258">
    <property type="component" value="Chromosome"/>
</dbReference>
<feature type="domain" description="Peptidase M43 pregnancy-associated plasma-A" evidence="9">
    <location>
        <begin position="171"/>
        <end position="314"/>
    </location>
</feature>
<keyword evidence="12" id="KW-1185">Reference proteome</keyword>
<organism evidence="11 12">
    <name type="scientific">Flavobacterium okayamense</name>
    <dbReference type="NCBI Taxonomy" id="2830782"/>
    <lineage>
        <taxon>Bacteria</taxon>
        <taxon>Pseudomonadati</taxon>
        <taxon>Bacteroidota</taxon>
        <taxon>Flavobacteriia</taxon>
        <taxon>Flavobacteriales</taxon>
        <taxon>Flavobacteriaceae</taxon>
        <taxon>Flavobacterium</taxon>
    </lineage>
</organism>
<evidence type="ECO:0000256" key="6">
    <source>
        <dbReference type="ARBA" id="ARBA00022833"/>
    </source>
</evidence>
<dbReference type="InterPro" id="IPR026444">
    <property type="entry name" value="Secre_tail"/>
</dbReference>
<keyword evidence="7" id="KW-0482">Metalloprotease</keyword>
<evidence type="ECO:0000259" key="10">
    <source>
        <dbReference type="Pfam" id="PF18962"/>
    </source>
</evidence>
<dbReference type="RefSeq" id="WP_221259879.1">
    <property type="nucleotide sequence ID" value="NZ_AP024749.1"/>
</dbReference>
<keyword evidence="6" id="KW-0862">Zinc</keyword>
<keyword evidence="8" id="KW-1015">Disulfide bond</keyword>
<dbReference type="PANTHER" id="PTHR47466:SF1">
    <property type="entry name" value="METALLOPROTEASE MEP1 (AFU_ORTHOLOGUE AFUA_1G07730)-RELATED"/>
    <property type="match status" value="1"/>
</dbReference>
<evidence type="ECO:0000313" key="12">
    <source>
        <dbReference type="Proteomes" id="UP000825258"/>
    </source>
</evidence>
<evidence type="ECO:0000256" key="8">
    <source>
        <dbReference type="ARBA" id="ARBA00023157"/>
    </source>
</evidence>
<dbReference type="SUPFAM" id="SSF55486">
    <property type="entry name" value="Metalloproteases ('zincins'), catalytic domain"/>
    <property type="match status" value="1"/>
</dbReference>
<keyword evidence="4" id="KW-0732">Signal</keyword>
<evidence type="ECO:0000256" key="2">
    <source>
        <dbReference type="ARBA" id="ARBA00022670"/>
    </source>
</evidence>
<accession>A0ABM7SBW8</accession>
<dbReference type="EMBL" id="AP024749">
    <property type="protein sequence ID" value="BCY28276.1"/>
    <property type="molecule type" value="Genomic_DNA"/>
</dbReference>
<dbReference type="InterPro" id="IPR024079">
    <property type="entry name" value="MetalloPept_cat_dom_sf"/>
</dbReference>
<evidence type="ECO:0008006" key="13">
    <source>
        <dbReference type="Google" id="ProtNLM"/>
    </source>
</evidence>
<dbReference type="NCBIfam" id="TIGR04183">
    <property type="entry name" value="Por_Secre_tail"/>
    <property type="match status" value="1"/>
</dbReference>
<evidence type="ECO:0000256" key="7">
    <source>
        <dbReference type="ARBA" id="ARBA00023049"/>
    </source>
</evidence>
<evidence type="ECO:0000256" key="1">
    <source>
        <dbReference type="ARBA" id="ARBA00008721"/>
    </source>
</evidence>
<comment type="similarity">
    <text evidence="1">Belongs to the peptidase M43B family.</text>
</comment>
<dbReference type="Pfam" id="PF18962">
    <property type="entry name" value="Por_Secre_tail"/>
    <property type="match status" value="1"/>
</dbReference>
<dbReference type="Gene3D" id="3.40.390.10">
    <property type="entry name" value="Collagenase (Catalytic Domain)"/>
    <property type="match status" value="1"/>
</dbReference>
<keyword evidence="3" id="KW-0479">Metal-binding</keyword>
<sequence length="414" mass="45350">MKKITLFFISMSISFLSAQERNCGQEHAMQQLQFNPLMLAKYQQQMQLSEQAYNSLLNSQTLVNNVNTTLTIPVAIHYPDAGSANATLRNCMRLLAQDQVDILNEDYNAYNSDISTWDNTTSSFFPGVNKGIMNVEFEIATLNHPAGSGLVNGEPAITFGYDFGGPGNSDWDSNWAGYLNIVVKNLSGGTLGYAYLASNPQDGAAVFIDNGAFGSGSGCTGYVPGAPYNLGRTLTHELGHYMNLNHIWGNGTCGNDFVADTPQHNTSNGGCPPITHLSTCTGTPRELTMNYMDYTNDACMYMFTAGQATRMLAHISTIESNFNYNTLVNESFDLRADRIVLYPNPNNGIFEITLSNNNIFESVSIFDITGRLVFKQNNINNDSLTVNLTSSNSGIYTVVVKSEIGNFNTKIVIK</sequence>
<name>A0ABM7SBW8_9FLAO</name>
<dbReference type="Pfam" id="PF05572">
    <property type="entry name" value="Peptidase_M43"/>
    <property type="match status" value="1"/>
</dbReference>
<evidence type="ECO:0000259" key="9">
    <source>
        <dbReference type="Pfam" id="PF05572"/>
    </source>
</evidence>
<proteinExistence type="inferred from homology"/>
<keyword evidence="5" id="KW-0378">Hydrolase</keyword>
<gene>
    <name evidence="11" type="ORF">KK2020170_11440</name>
</gene>
<evidence type="ECO:0000256" key="4">
    <source>
        <dbReference type="ARBA" id="ARBA00022729"/>
    </source>
</evidence>
<dbReference type="InterPro" id="IPR008754">
    <property type="entry name" value="Peptidase_M43"/>
</dbReference>
<protein>
    <recommendedName>
        <fullName evidence="13">Por secretion system C-terminal sorting domain-containing protein</fullName>
    </recommendedName>
</protein>
<reference evidence="11 12" key="1">
    <citation type="submission" date="2021-06" db="EMBL/GenBank/DDBJ databases">
        <title>Whole genome sequences of Flavobacterium sp. KK2020170 and assembly.</title>
        <authorList>
            <person name="Kitahara K."/>
            <person name="Miyoshi S."/>
            <person name="Uesaka K."/>
        </authorList>
    </citation>
    <scope>NUCLEOTIDE SEQUENCE [LARGE SCALE GENOMIC DNA]</scope>
    <source>
        <strain evidence="11 12">KK2020170</strain>
    </source>
</reference>
<feature type="domain" description="Secretion system C-terminal sorting" evidence="10">
    <location>
        <begin position="341"/>
        <end position="413"/>
    </location>
</feature>